<proteinExistence type="predicted"/>
<keyword evidence="1" id="KW-0472">Membrane</keyword>
<name>A0AAV8TYR3_9ROSI</name>
<organism evidence="2 3">
    <name type="scientific">Erythroxylum novogranatense</name>
    <dbReference type="NCBI Taxonomy" id="1862640"/>
    <lineage>
        <taxon>Eukaryota</taxon>
        <taxon>Viridiplantae</taxon>
        <taxon>Streptophyta</taxon>
        <taxon>Embryophyta</taxon>
        <taxon>Tracheophyta</taxon>
        <taxon>Spermatophyta</taxon>
        <taxon>Magnoliopsida</taxon>
        <taxon>eudicotyledons</taxon>
        <taxon>Gunneridae</taxon>
        <taxon>Pentapetalae</taxon>
        <taxon>rosids</taxon>
        <taxon>fabids</taxon>
        <taxon>Malpighiales</taxon>
        <taxon>Erythroxylaceae</taxon>
        <taxon>Erythroxylum</taxon>
    </lineage>
</organism>
<keyword evidence="3" id="KW-1185">Reference proteome</keyword>
<dbReference type="Proteomes" id="UP001159364">
    <property type="component" value="Linkage Group LG02"/>
</dbReference>
<keyword evidence="1" id="KW-0812">Transmembrane</keyword>
<protein>
    <submittedName>
        <fullName evidence="2">Uncharacterized protein</fullName>
    </submittedName>
</protein>
<keyword evidence="1" id="KW-1133">Transmembrane helix</keyword>
<reference evidence="2 3" key="1">
    <citation type="submission" date="2021-09" db="EMBL/GenBank/DDBJ databases">
        <title>Genomic insights and catalytic innovation underlie evolution of tropane alkaloids biosynthesis.</title>
        <authorList>
            <person name="Wang Y.-J."/>
            <person name="Tian T."/>
            <person name="Huang J.-P."/>
            <person name="Huang S.-X."/>
        </authorList>
    </citation>
    <scope>NUCLEOTIDE SEQUENCE [LARGE SCALE GENOMIC DNA]</scope>
    <source>
        <strain evidence="2">KIB-2018</strain>
        <tissue evidence="2">Leaf</tissue>
    </source>
</reference>
<evidence type="ECO:0000256" key="1">
    <source>
        <dbReference type="SAM" id="Phobius"/>
    </source>
</evidence>
<evidence type="ECO:0000313" key="3">
    <source>
        <dbReference type="Proteomes" id="UP001159364"/>
    </source>
</evidence>
<evidence type="ECO:0000313" key="2">
    <source>
        <dbReference type="EMBL" id="KAJ8772177.1"/>
    </source>
</evidence>
<sequence>MSEVDTQIPSIFGVLHFPLYYSDPFADVSVEDSGAKEYIHGRKSLTIVQGLKKEYSYNRMLKKQLCLYILAIINLITFLLYLNNIIINKKLKIHYLICNKYNYS</sequence>
<dbReference type="EMBL" id="JAIWQS010000002">
    <property type="protein sequence ID" value="KAJ8772177.1"/>
    <property type="molecule type" value="Genomic_DNA"/>
</dbReference>
<comment type="caution">
    <text evidence="2">The sequence shown here is derived from an EMBL/GenBank/DDBJ whole genome shotgun (WGS) entry which is preliminary data.</text>
</comment>
<feature type="transmembrane region" description="Helical" evidence="1">
    <location>
        <begin position="65"/>
        <end position="82"/>
    </location>
</feature>
<gene>
    <name evidence="2" type="ORF">K2173_027354</name>
</gene>
<dbReference type="AlphaFoldDB" id="A0AAV8TYR3"/>
<accession>A0AAV8TYR3</accession>